<feature type="transmembrane region" description="Helical" evidence="9">
    <location>
        <begin position="178"/>
        <end position="198"/>
    </location>
</feature>
<accession>A0A4E0RPL3</accession>
<keyword evidence="11" id="KW-1185">Reference proteome</keyword>
<protein>
    <recommendedName>
        <fullName evidence="8">Mannose-P-dolichol utilization defect 1 protein homolog</fullName>
    </recommendedName>
</protein>
<comment type="caution">
    <text evidence="10">The sequence shown here is derived from an EMBL/GenBank/DDBJ whole genome shotgun (WGS) entry which is preliminary data.</text>
</comment>
<name>A0A4E0RPL3_FASHE</name>
<keyword evidence="3 8" id="KW-0812">Transmembrane</keyword>
<evidence type="ECO:0000256" key="7">
    <source>
        <dbReference type="ARBA" id="ARBA00038475"/>
    </source>
</evidence>
<keyword evidence="2" id="KW-0813">Transport</keyword>
<feature type="transmembrane region" description="Helical" evidence="9">
    <location>
        <begin position="121"/>
        <end position="141"/>
    </location>
</feature>
<evidence type="ECO:0000256" key="6">
    <source>
        <dbReference type="ARBA" id="ARBA00023136"/>
    </source>
</evidence>
<comment type="subcellular location">
    <subcellularLocation>
        <location evidence="1 8">Membrane</location>
        <topology evidence="1 8">Multi-pass membrane protein</topology>
    </subcellularLocation>
</comment>
<proteinExistence type="inferred from homology"/>
<dbReference type="AlphaFoldDB" id="A0A4E0RPL3"/>
<sequence length="241" mass="26112">MDVSSALSLIFPESCVEGYINKKNYYNTVCFKLGLSKLLGYGVVLGSSLVKVPQIIKILKAKSGAGLSVPSLLLELLTFTSSFAYSVAKRFPFSSYGESIFLAFQTFLITWMTIGWEVSQVAGLVFAAVFAAFTAITLSPATPISALYTLQTLNVPIVVSAKLLQIYANWYNGSTGQLSAITVVLFALGSTARIFTSIQETGDSLIIVTFLLSTLCNYILLAQVVYYWRSPIKSSGKQKPG</sequence>
<keyword evidence="5 8" id="KW-1133">Transmembrane helix</keyword>
<dbReference type="Gene3D" id="1.20.1280.290">
    <property type="match status" value="2"/>
</dbReference>
<evidence type="ECO:0000256" key="4">
    <source>
        <dbReference type="ARBA" id="ARBA00022737"/>
    </source>
</evidence>
<evidence type="ECO:0000256" key="8">
    <source>
        <dbReference type="PIRNR" id="PIRNR023381"/>
    </source>
</evidence>
<evidence type="ECO:0000256" key="1">
    <source>
        <dbReference type="ARBA" id="ARBA00004141"/>
    </source>
</evidence>
<feature type="transmembrane region" description="Helical" evidence="9">
    <location>
        <begin position="204"/>
        <end position="228"/>
    </location>
</feature>
<dbReference type="SMART" id="SM00679">
    <property type="entry name" value="CTNS"/>
    <property type="match status" value="2"/>
</dbReference>
<dbReference type="InterPro" id="IPR006603">
    <property type="entry name" value="PQ-loop_rpt"/>
</dbReference>
<evidence type="ECO:0000256" key="5">
    <source>
        <dbReference type="ARBA" id="ARBA00022989"/>
    </source>
</evidence>
<evidence type="ECO:0000256" key="2">
    <source>
        <dbReference type="ARBA" id="ARBA00022448"/>
    </source>
</evidence>
<dbReference type="GO" id="GO:0016020">
    <property type="term" value="C:membrane"/>
    <property type="evidence" value="ECO:0007669"/>
    <property type="project" value="UniProtKB-SubCell"/>
</dbReference>
<feature type="transmembrane region" description="Helical" evidence="9">
    <location>
        <begin position="93"/>
        <end position="114"/>
    </location>
</feature>
<keyword evidence="6 8" id="KW-0472">Membrane</keyword>
<dbReference type="Proteomes" id="UP000230066">
    <property type="component" value="Unassembled WGS sequence"/>
</dbReference>
<evidence type="ECO:0000256" key="9">
    <source>
        <dbReference type="SAM" id="Phobius"/>
    </source>
</evidence>
<evidence type="ECO:0000313" key="10">
    <source>
        <dbReference type="EMBL" id="THD28971.1"/>
    </source>
</evidence>
<feature type="transmembrane region" description="Helical" evidence="9">
    <location>
        <begin position="34"/>
        <end position="52"/>
    </location>
</feature>
<dbReference type="EMBL" id="JXXN02000032">
    <property type="protein sequence ID" value="THD28971.1"/>
    <property type="molecule type" value="Genomic_DNA"/>
</dbReference>
<evidence type="ECO:0000313" key="11">
    <source>
        <dbReference type="Proteomes" id="UP000230066"/>
    </source>
</evidence>
<dbReference type="PANTHER" id="PTHR12226">
    <property type="entry name" value="MANNOSE-P-DOLICHOL UTILIZATION DEFECT 1 LEC35 -RELATED"/>
    <property type="match status" value="1"/>
</dbReference>
<dbReference type="InterPro" id="IPR016817">
    <property type="entry name" value="MannP-dilichol_defect-1"/>
</dbReference>
<dbReference type="PIRSF" id="PIRSF023381">
    <property type="entry name" value="MannP-dilichol_defect-1p"/>
    <property type="match status" value="1"/>
</dbReference>
<keyword evidence="4" id="KW-0677">Repeat</keyword>
<dbReference type="FunFam" id="1.20.1280.290:FF:000006">
    <property type="entry name" value="mannose-P-dolichol utilization defect 1 protein"/>
    <property type="match status" value="1"/>
</dbReference>
<feature type="transmembrane region" description="Helical" evidence="9">
    <location>
        <begin position="64"/>
        <end position="87"/>
    </location>
</feature>
<organism evidence="10 11">
    <name type="scientific">Fasciola hepatica</name>
    <name type="common">Liver fluke</name>
    <dbReference type="NCBI Taxonomy" id="6192"/>
    <lineage>
        <taxon>Eukaryota</taxon>
        <taxon>Metazoa</taxon>
        <taxon>Spiralia</taxon>
        <taxon>Lophotrochozoa</taxon>
        <taxon>Platyhelminthes</taxon>
        <taxon>Trematoda</taxon>
        <taxon>Digenea</taxon>
        <taxon>Plagiorchiida</taxon>
        <taxon>Echinostomata</taxon>
        <taxon>Echinostomatoidea</taxon>
        <taxon>Fasciolidae</taxon>
        <taxon>Fasciola</taxon>
    </lineage>
</organism>
<comment type="similarity">
    <text evidence="7 8">Belongs to the MPDU1 (TC 2.A.43.3) family.</text>
</comment>
<reference evidence="10" key="1">
    <citation type="submission" date="2019-03" db="EMBL/GenBank/DDBJ databases">
        <title>Improved annotation for the trematode Fasciola hepatica.</title>
        <authorList>
            <person name="Choi Y.-J."/>
            <person name="Martin J."/>
            <person name="Mitreva M."/>
        </authorList>
    </citation>
    <scope>NUCLEOTIDE SEQUENCE [LARGE SCALE GENOMIC DNA]</scope>
</reference>
<dbReference type="Pfam" id="PF04193">
    <property type="entry name" value="PQ-loop"/>
    <property type="match status" value="2"/>
</dbReference>
<evidence type="ECO:0000256" key="3">
    <source>
        <dbReference type="ARBA" id="ARBA00022692"/>
    </source>
</evidence>
<dbReference type="PANTHER" id="PTHR12226:SF2">
    <property type="entry name" value="MANNOSE-P-DOLICHOL UTILIZATION DEFECT 1 PROTEIN"/>
    <property type="match status" value="1"/>
</dbReference>
<gene>
    <name evidence="10" type="ORF">D915_000184</name>
</gene>